<dbReference type="AlphaFoldDB" id="A0A7S2M8K8"/>
<dbReference type="EMBL" id="HBGW01076748">
    <property type="protein sequence ID" value="CAD9628297.1"/>
    <property type="molecule type" value="Transcribed_RNA"/>
</dbReference>
<organism evidence="1">
    <name type="scientific">Zooxanthella nutricula</name>
    <dbReference type="NCBI Taxonomy" id="1333877"/>
    <lineage>
        <taxon>Eukaryota</taxon>
        <taxon>Sar</taxon>
        <taxon>Alveolata</taxon>
        <taxon>Dinophyceae</taxon>
        <taxon>Peridiniales</taxon>
        <taxon>Peridiniales incertae sedis</taxon>
        <taxon>Zooxanthella</taxon>
    </lineage>
</organism>
<accession>A0A7S2M8K8</accession>
<reference evidence="1" key="1">
    <citation type="submission" date="2021-01" db="EMBL/GenBank/DDBJ databases">
        <authorList>
            <person name="Corre E."/>
            <person name="Pelletier E."/>
            <person name="Niang G."/>
            <person name="Scheremetjew M."/>
            <person name="Finn R."/>
            <person name="Kale V."/>
            <person name="Holt S."/>
            <person name="Cochrane G."/>
            <person name="Meng A."/>
            <person name="Brown T."/>
            <person name="Cohen L."/>
        </authorList>
    </citation>
    <scope>NUCLEOTIDE SEQUENCE</scope>
    <source>
        <strain evidence="1">RCC3387</strain>
    </source>
</reference>
<name>A0A7S2M8K8_9DINO</name>
<gene>
    <name evidence="1" type="ORF">BRAN1462_LOCUS48804</name>
</gene>
<protein>
    <submittedName>
        <fullName evidence="1">Uncharacterized protein</fullName>
    </submittedName>
</protein>
<evidence type="ECO:0000313" key="1">
    <source>
        <dbReference type="EMBL" id="CAD9628297.1"/>
    </source>
</evidence>
<proteinExistence type="predicted"/>
<sequence>MSDLVSDDSVSYEELLHICRPKELGRAATAPRKRDQHPASLCNGCSWGCLQQGQQEAGLKLKVGRVAAHDGESRGEGGRGEGCAVS</sequence>